<gene>
    <name evidence="2" type="ORF">QIT00_35425</name>
</gene>
<proteinExistence type="predicted"/>
<reference evidence="2 3" key="1">
    <citation type="submission" date="2023-05" db="EMBL/GenBank/DDBJ databases">
        <title>Draft genome sequence of Streptomyces sp. B-S-A12 isolated from a cave soil in Thailand.</title>
        <authorList>
            <person name="Chamroensaksri N."/>
            <person name="Muangham S."/>
        </authorList>
    </citation>
    <scope>NUCLEOTIDE SEQUENCE [LARGE SCALE GENOMIC DNA]</scope>
    <source>
        <strain evidence="2 3">B-S-A12</strain>
    </source>
</reference>
<evidence type="ECO:0000259" key="1">
    <source>
        <dbReference type="Pfam" id="PF03358"/>
    </source>
</evidence>
<keyword evidence="2" id="KW-0560">Oxidoreductase</keyword>
<dbReference type="PANTHER" id="PTHR30543:SF21">
    <property type="entry name" value="NAD(P)H-DEPENDENT FMN REDUCTASE LOT6"/>
    <property type="match status" value="1"/>
</dbReference>
<protein>
    <submittedName>
        <fullName evidence="2">NADPH-dependent FMN reductase</fullName>
        <ecNumber evidence="2">1.-.-.-</ecNumber>
    </submittedName>
</protein>
<dbReference type="InterPro" id="IPR029039">
    <property type="entry name" value="Flavoprotein-like_sf"/>
</dbReference>
<dbReference type="EMBL" id="JASCIS010000062">
    <property type="protein sequence ID" value="MDI3423778.1"/>
    <property type="molecule type" value="Genomic_DNA"/>
</dbReference>
<dbReference type="GO" id="GO:0016491">
    <property type="term" value="F:oxidoreductase activity"/>
    <property type="evidence" value="ECO:0007669"/>
    <property type="project" value="UniProtKB-KW"/>
</dbReference>
<organism evidence="2 3">
    <name type="scientific">Streptomyces luteolus</name>
    <dbReference type="NCBI Taxonomy" id="3043615"/>
    <lineage>
        <taxon>Bacteria</taxon>
        <taxon>Bacillati</taxon>
        <taxon>Actinomycetota</taxon>
        <taxon>Actinomycetes</taxon>
        <taxon>Kitasatosporales</taxon>
        <taxon>Streptomycetaceae</taxon>
        <taxon>Streptomyces</taxon>
    </lineage>
</organism>
<dbReference type="PANTHER" id="PTHR30543">
    <property type="entry name" value="CHROMATE REDUCTASE"/>
    <property type="match status" value="1"/>
</dbReference>
<dbReference type="InterPro" id="IPR005025">
    <property type="entry name" value="FMN_Rdtase-like_dom"/>
</dbReference>
<name>A0ABT6T7A6_9ACTN</name>
<comment type="caution">
    <text evidence="2">The sequence shown here is derived from an EMBL/GenBank/DDBJ whole genome shotgun (WGS) entry which is preliminary data.</text>
</comment>
<accession>A0ABT6T7A6</accession>
<dbReference type="InterPro" id="IPR050712">
    <property type="entry name" value="NAD(P)H-dep_reductase"/>
</dbReference>
<dbReference type="Pfam" id="PF03358">
    <property type="entry name" value="FMN_red"/>
    <property type="match status" value="1"/>
</dbReference>
<evidence type="ECO:0000313" key="2">
    <source>
        <dbReference type="EMBL" id="MDI3423778.1"/>
    </source>
</evidence>
<sequence>MPTIVLVSGSLRRDSVNTAALATLRRLVTERSAEAEAEVEVEVVPLSIGDLPHFDGDEEQRGDPPAVAAAKSLVARADAVVISTPSYNGEIPGVLKNALDWLSRPYSESALTGRTVAVLSASPGPRGGVDAQLGLVGVLRRVGARVVEHEPVAVGGAEELRTADGDFTDPTVLAGLGSLADAVLAAVGAADARVGA</sequence>
<dbReference type="Gene3D" id="3.40.50.360">
    <property type="match status" value="1"/>
</dbReference>
<feature type="domain" description="NADPH-dependent FMN reductase-like" evidence="1">
    <location>
        <begin position="3"/>
        <end position="157"/>
    </location>
</feature>
<evidence type="ECO:0000313" key="3">
    <source>
        <dbReference type="Proteomes" id="UP001237105"/>
    </source>
</evidence>
<dbReference type="Proteomes" id="UP001237105">
    <property type="component" value="Unassembled WGS sequence"/>
</dbReference>
<dbReference type="SUPFAM" id="SSF52218">
    <property type="entry name" value="Flavoproteins"/>
    <property type="match status" value="1"/>
</dbReference>
<dbReference type="EC" id="1.-.-.-" evidence="2"/>
<dbReference type="RefSeq" id="WP_282539610.1">
    <property type="nucleotide sequence ID" value="NZ_JASCIS010000062.1"/>
</dbReference>
<keyword evidence="3" id="KW-1185">Reference proteome</keyword>